<proteinExistence type="predicted"/>
<dbReference type="STRING" id="670307.HYPDE_34063"/>
<reference evidence="2 3" key="1">
    <citation type="journal article" date="2013" name="Genome Announc.">
        <title>Genome sequences for three denitrifying bacterial strains isolated from a uranium- and nitrate-contaminated subsurface environment.</title>
        <authorList>
            <person name="Venkatramanan R."/>
            <person name="Prakash O."/>
            <person name="Woyke T."/>
            <person name="Chain P."/>
            <person name="Goodwin L.A."/>
            <person name="Watson D."/>
            <person name="Brooks S."/>
            <person name="Kostka J.E."/>
            <person name="Green S.J."/>
        </authorList>
    </citation>
    <scope>NUCLEOTIDE SEQUENCE [LARGE SCALE GENOMIC DNA]</scope>
    <source>
        <strain evidence="2 3">1NES1</strain>
    </source>
</reference>
<accession>N0BEF3</accession>
<gene>
    <name evidence="2" type="ORF">HYPDE_34063</name>
</gene>
<feature type="chain" id="PRO_5004106001" evidence="1">
    <location>
        <begin position="23"/>
        <end position="143"/>
    </location>
</feature>
<evidence type="ECO:0000313" key="3">
    <source>
        <dbReference type="Proteomes" id="UP000005952"/>
    </source>
</evidence>
<dbReference type="RefSeq" id="WP_015598508.1">
    <property type="nucleotide sequence ID" value="NC_021172.1"/>
</dbReference>
<organism evidence="2 3">
    <name type="scientific">Hyphomicrobium denitrificans 1NES1</name>
    <dbReference type="NCBI Taxonomy" id="670307"/>
    <lineage>
        <taxon>Bacteria</taxon>
        <taxon>Pseudomonadati</taxon>
        <taxon>Pseudomonadota</taxon>
        <taxon>Alphaproteobacteria</taxon>
        <taxon>Hyphomicrobiales</taxon>
        <taxon>Hyphomicrobiaceae</taxon>
        <taxon>Hyphomicrobium</taxon>
    </lineage>
</organism>
<feature type="signal peptide" evidence="1">
    <location>
        <begin position="1"/>
        <end position="22"/>
    </location>
</feature>
<dbReference type="Proteomes" id="UP000005952">
    <property type="component" value="Chromosome"/>
</dbReference>
<dbReference type="AlphaFoldDB" id="N0BEF3"/>
<dbReference type="OrthoDB" id="7932523at2"/>
<evidence type="ECO:0000313" key="2">
    <source>
        <dbReference type="EMBL" id="AGK58485.1"/>
    </source>
</evidence>
<keyword evidence="1" id="KW-0732">Signal</keyword>
<keyword evidence="3" id="KW-1185">Reference proteome</keyword>
<name>N0BEF3_9HYPH</name>
<protein>
    <submittedName>
        <fullName evidence="2">Uncharacterized protein</fullName>
    </submittedName>
</protein>
<sequence>MSIVRMALLALVVGAAGPTSRADERGPTHFACDFNAGYSWTYEAGKFRSEPPKDLAFEIGNIDLDKQSATLILDGKSANTLKIVRALNANTFLEVVNEGFLNLTTIYDRDSATGTYPAVHSRHFGLFGQPMFAQYAGTCTAKP</sequence>
<dbReference type="KEGG" id="hdt:HYPDE_34063"/>
<evidence type="ECO:0000256" key="1">
    <source>
        <dbReference type="SAM" id="SignalP"/>
    </source>
</evidence>
<dbReference type="HOGENOM" id="CLU_1658435_0_0_5"/>
<dbReference type="EMBL" id="CP005587">
    <property type="protein sequence ID" value="AGK58485.1"/>
    <property type="molecule type" value="Genomic_DNA"/>
</dbReference>